<dbReference type="GO" id="GO:0015347">
    <property type="term" value="F:sodium-independent organic anion transmembrane transporter activity"/>
    <property type="evidence" value="ECO:0007669"/>
    <property type="project" value="TreeGrafter"/>
</dbReference>
<feature type="transmembrane region" description="Helical" evidence="1">
    <location>
        <begin position="379"/>
        <end position="399"/>
    </location>
</feature>
<feature type="transmembrane region" description="Helical" evidence="1">
    <location>
        <begin position="563"/>
        <end position="588"/>
    </location>
</feature>
<proteinExistence type="inferred from homology"/>
<dbReference type="Proteomes" id="UP000729913">
    <property type="component" value="Unassembled WGS sequence"/>
</dbReference>
<comment type="subcellular location">
    <subcellularLocation>
        <location evidence="1">Cell membrane</location>
        <topology evidence="1">Multi-pass membrane protein</topology>
    </subcellularLocation>
</comment>
<feature type="transmembrane region" description="Helical" evidence="1">
    <location>
        <begin position="211"/>
        <end position="233"/>
    </location>
</feature>
<gene>
    <name evidence="3" type="ORF">G9C98_005808</name>
</gene>
<dbReference type="GO" id="GO:0043252">
    <property type="term" value="P:sodium-independent organic anion transport"/>
    <property type="evidence" value="ECO:0007669"/>
    <property type="project" value="TreeGrafter"/>
</dbReference>
<evidence type="ECO:0000313" key="4">
    <source>
        <dbReference type="Proteomes" id="UP000729913"/>
    </source>
</evidence>
<dbReference type="AlphaFoldDB" id="A0A8J5QZE1"/>
<dbReference type="GO" id="GO:0006811">
    <property type="term" value="P:monoatomic ion transport"/>
    <property type="evidence" value="ECO:0007669"/>
    <property type="project" value="UniProtKB-KW"/>
</dbReference>
<protein>
    <recommendedName>
        <fullName evidence="1">Solute carrier organic anion transporter family member</fullName>
    </recommendedName>
</protein>
<keyword evidence="1" id="KW-0472">Membrane</keyword>
<feature type="transmembrane region" description="Helical" evidence="1">
    <location>
        <begin position="170"/>
        <end position="190"/>
    </location>
</feature>
<feature type="transmembrane region" description="Helical" evidence="1">
    <location>
        <begin position="411"/>
        <end position="430"/>
    </location>
</feature>
<comment type="similarity">
    <text evidence="1">Belongs to the organo anion transporter (TC 2.A.60) family.</text>
</comment>
<reference evidence="3" key="2">
    <citation type="submission" date="2021-04" db="EMBL/GenBank/DDBJ databases">
        <title>Genome-wide patterns of bracovirus chromosomal integration into multiple host tissues during parasitism.</title>
        <authorList>
            <person name="Chebbi M.A.C."/>
        </authorList>
    </citation>
    <scope>NUCLEOTIDE SEQUENCE</scope>
    <source>
        <tissue evidence="3">Whole body</tissue>
    </source>
</reference>
<dbReference type="Pfam" id="PF03137">
    <property type="entry name" value="OATP"/>
    <property type="match status" value="1"/>
</dbReference>
<sequence length="663" mass="73498">MSKKETADVNKNGPESKLLLDTSRNLTVKNNKPKTTSPTSLRGIDDIFRDLPLTDDTSCGLITVGNDISQLLVSVVLSYYAGRGHRPRWIAVGIYTVVIFCCLTMLPHFLYGPGEDALQLTKEYGGKPVNSSESDMHWSGSRERKFLCQATENSKPVCDDTDGSNFAPQVLLFTAQLVSGIGGSLYYTLGVSYMDDNIKKSKTPVSISFSYFLRMLGPAIGYGLASFSLKFYISPTWLGAWWLGWIILAILLMIFASIIALFPKTLPRAAARKVLALERSKSTASYREQERLAEKKNLDEDGEDGNVNVDDDFDEKSPEVPASFEDMIETFKRLLSNNTLMCNNLATVFYFLGYMPYWIFMPKYIETQYKQSASVSSLITGTVGLVFSAFGILLSGLVITKYKPRARYLAAWNIIVGAVSVMGMISYAFLGCSANDNQVMSIQDTSGELKTQFPCNENCNCDYVTYNPIDSNGTKVYTDCSCVRTRYSRASFNKSEMSLSTGFKSSTTPEMGTAVPGPCPVDCMHKFYLFLAVVCLLKFSGATGRASNFLVSVRCVAERDKAVAMGFGLTIMSLFAFIPSPILFGFILDKTCLVWGKTCSGTGNCWLYNGEALRYLLNFTAATFVTIGTFFDIGVWYFVKDVKIFDDDIELNDVKDEPRPESL</sequence>
<name>A0A8J5QZE1_9HYME</name>
<feature type="transmembrane region" description="Helical" evidence="1">
    <location>
        <begin position="527"/>
        <end position="551"/>
    </location>
</feature>
<comment type="caution">
    <text evidence="3">The sequence shown here is derived from an EMBL/GenBank/DDBJ whole genome shotgun (WGS) entry which is preliminary data.</text>
</comment>
<feature type="transmembrane region" description="Helical" evidence="1">
    <location>
        <begin position="89"/>
        <end position="111"/>
    </location>
</feature>
<feature type="region of interest" description="Disordered" evidence="2">
    <location>
        <begin position="293"/>
        <end position="318"/>
    </location>
</feature>
<dbReference type="InterPro" id="IPR004156">
    <property type="entry name" value="OATP"/>
</dbReference>
<reference evidence="3" key="1">
    <citation type="submission" date="2020-03" db="EMBL/GenBank/DDBJ databases">
        <authorList>
            <person name="Chebbi M.A."/>
            <person name="Drezen J.M."/>
        </authorList>
    </citation>
    <scope>NUCLEOTIDE SEQUENCE</scope>
    <source>
        <tissue evidence="3">Whole body</tissue>
    </source>
</reference>
<keyword evidence="1" id="KW-0406">Ion transport</keyword>
<dbReference type="CDD" id="cd17336">
    <property type="entry name" value="MFS_SLCO_OATP"/>
    <property type="match status" value="1"/>
</dbReference>
<keyword evidence="4" id="KW-1185">Reference proteome</keyword>
<feature type="transmembrane region" description="Helical" evidence="1">
    <location>
        <begin position="340"/>
        <end position="359"/>
    </location>
</feature>
<evidence type="ECO:0000313" key="3">
    <source>
        <dbReference type="EMBL" id="KAG8037597.1"/>
    </source>
</evidence>
<evidence type="ECO:0000256" key="1">
    <source>
        <dbReference type="RuleBase" id="RU362056"/>
    </source>
</evidence>
<feature type="transmembrane region" description="Helical" evidence="1">
    <location>
        <begin position="616"/>
        <end position="639"/>
    </location>
</feature>
<dbReference type="EMBL" id="JAAOIC020000047">
    <property type="protein sequence ID" value="KAG8037597.1"/>
    <property type="molecule type" value="Genomic_DNA"/>
</dbReference>
<dbReference type="NCBIfam" id="TIGR00805">
    <property type="entry name" value="oat"/>
    <property type="match status" value="1"/>
</dbReference>
<feature type="compositionally biased region" description="Acidic residues" evidence="2">
    <location>
        <begin position="300"/>
        <end position="314"/>
    </location>
</feature>
<dbReference type="PANTHER" id="PTHR11388:SF76">
    <property type="entry name" value="SOLUTE CARRIER ORGANIC ANION TRANSPORTER FAMILY MEMBER"/>
    <property type="match status" value="1"/>
</dbReference>
<dbReference type="PANTHER" id="PTHR11388">
    <property type="entry name" value="ORGANIC ANION TRANSPORTER"/>
    <property type="match status" value="1"/>
</dbReference>
<organism evidence="3 4">
    <name type="scientific">Cotesia typhae</name>
    <dbReference type="NCBI Taxonomy" id="2053667"/>
    <lineage>
        <taxon>Eukaryota</taxon>
        <taxon>Metazoa</taxon>
        <taxon>Ecdysozoa</taxon>
        <taxon>Arthropoda</taxon>
        <taxon>Hexapoda</taxon>
        <taxon>Insecta</taxon>
        <taxon>Pterygota</taxon>
        <taxon>Neoptera</taxon>
        <taxon>Endopterygota</taxon>
        <taxon>Hymenoptera</taxon>
        <taxon>Apocrita</taxon>
        <taxon>Ichneumonoidea</taxon>
        <taxon>Braconidae</taxon>
        <taxon>Microgastrinae</taxon>
        <taxon>Cotesia</taxon>
    </lineage>
</organism>
<keyword evidence="1" id="KW-1133">Transmembrane helix</keyword>
<dbReference type="OrthoDB" id="5062115at2759"/>
<keyword evidence="1" id="KW-0812">Transmembrane</keyword>
<keyword evidence="1" id="KW-0813">Transport</keyword>
<comment type="caution">
    <text evidence="1">Lacks conserved residue(s) required for the propagation of feature annotation.</text>
</comment>
<dbReference type="GO" id="GO:0016323">
    <property type="term" value="C:basolateral plasma membrane"/>
    <property type="evidence" value="ECO:0007669"/>
    <property type="project" value="TreeGrafter"/>
</dbReference>
<evidence type="ECO:0000256" key="2">
    <source>
        <dbReference type="SAM" id="MobiDB-lite"/>
    </source>
</evidence>
<feature type="transmembrane region" description="Helical" evidence="1">
    <location>
        <begin position="239"/>
        <end position="262"/>
    </location>
</feature>
<accession>A0A8J5QZE1</accession>